<reference evidence="2" key="1">
    <citation type="journal article" date="2010" name="Genome Res.">
        <title>Population genomic sequencing of Coccidioides fungi reveals recent hybridization and transposon control.</title>
        <authorList>
            <person name="Neafsey D.E."/>
            <person name="Barker B.M."/>
            <person name="Sharpton T.J."/>
            <person name="Stajich J.E."/>
            <person name="Park D.J."/>
            <person name="Whiston E."/>
            <person name="Hung C.-Y."/>
            <person name="McMahan C."/>
            <person name="White J."/>
            <person name="Sykes S."/>
            <person name="Heiman D."/>
            <person name="Young S."/>
            <person name="Zeng Q."/>
            <person name="Abouelleil A."/>
            <person name="Aftuck L."/>
            <person name="Bessette D."/>
            <person name="Brown A."/>
            <person name="FitzGerald M."/>
            <person name="Lui A."/>
            <person name="Macdonald J.P."/>
            <person name="Priest M."/>
            <person name="Orbach M.J."/>
            <person name="Galgiani J.N."/>
            <person name="Kirkland T.N."/>
            <person name="Cole G.T."/>
            <person name="Birren B.W."/>
            <person name="Henn M.R."/>
            <person name="Taylor J.W."/>
            <person name="Rounsley S.D."/>
        </authorList>
    </citation>
    <scope>NUCLEOTIDE SEQUENCE [LARGE SCALE GENOMIC DNA]</scope>
    <source>
        <strain evidence="2">RMSCC 3703</strain>
    </source>
</reference>
<dbReference type="OrthoDB" id="2123952at2759"/>
<name>A0A0J8QYX6_COCIT</name>
<gene>
    <name evidence="1" type="ORF">CISG_06109</name>
</gene>
<dbReference type="EMBL" id="DS268153">
    <property type="protein sequence ID" value="KMU77265.1"/>
    <property type="molecule type" value="Genomic_DNA"/>
</dbReference>
<evidence type="ECO:0000313" key="2">
    <source>
        <dbReference type="Proteomes" id="UP000054559"/>
    </source>
</evidence>
<accession>A0A0J8QYX6</accession>
<proteinExistence type="predicted"/>
<evidence type="ECO:0000313" key="1">
    <source>
        <dbReference type="EMBL" id="KMU77265.1"/>
    </source>
</evidence>
<protein>
    <submittedName>
        <fullName evidence="1">Uncharacterized protein</fullName>
    </submittedName>
</protein>
<dbReference type="AlphaFoldDB" id="A0A0J8QYX6"/>
<dbReference type="Proteomes" id="UP000054559">
    <property type="component" value="Unassembled WGS sequence"/>
</dbReference>
<sequence>MDINPSEPSDRSMVERMAKKDARNRLATFYDKDLKPIAPVQCCDAAIEDGTDTIFMVFGGELNVDEEIMPTANENERERPSVAHEQNAGKSWGLLAVGPWSQQDHGNRFNGLCRPQASTATSWPSLGLPGPWTAFHGPVRPLGSCLRHGTWVSGPWSLC</sequence>
<organism evidence="1 2">
    <name type="scientific">Coccidioides immitis RMSCC 3703</name>
    <dbReference type="NCBI Taxonomy" id="454286"/>
    <lineage>
        <taxon>Eukaryota</taxon>
        <taxon>Fungi</taxon>
        <taxon>Dikarya</taxon>
        <taxon>Ascomycota</taxon>
        <taxon>Pezizomycotina</taxon>
        <taxon>Eurotiomycetes</taxon>
        <taxon>Eurotiomycetidae</taxon>
        <taxon>Onygenales</taxon>
        <taxon>Onygenaceae</taxon>
        <taxon>Coccidioides</taxon>
    </lineage>
</organism>